<gene>
    <name evidence="1" type="ORF">CKO42_25825</name>
</gene>
<dbReference type="InterPro" id="IPR049809">
    <property type="entry name" value="YehF/YfeS-like_WGR"/>
</dbReference>
<keyword evidence="2" id="KW-1185">Reference proteome</keyword>
<evidence type="ECO:0000313" key="2">
    <source>
        <dbReference type="Proteomes" id="UP001138768"/>
    </source>
</evidence>
<reference evidence="1 2" key="1">
    <citation type="journal article" date="2020" name="Microorganisms">
        <title>Osmotic Adaptation and Compatible Solute Biosynthesis of Phototrophic Bacteria as Revealed from Genome Analyses.</title>
        <authorList>
            <person name="Imhoff J.F."/>
            <person name="Rahn T."/>
            <person name="Kunzel S."/>
            <person name="Keller A."/>
            <person name="Neulinger S.C."/>
        </authorList>
    </citation>
    <scope>NUCLEOTIDE SEQUENCE [LARGE SCALE GENOMIC DNA]</scope>
    <source>
        <strain evidence="1 2">DSM 25653</strain>
    </source>
</reference>
<dbReference type="CDD" id="cd07996">
    <property type="entry name" value="WGR_MMR_like"/>
    <property type="match status" value="1"/>
</dbReference>
<accession>A0A9X0WDX9</accession>
<proteinExistence type="predicted"/>
<evidence type="ECO:0000313" key="1">
    <source>
        <dbReference type="EMBL" id="MBK1621743.1"/>
    </source>
</evidence>
<dbReference type="AlphaFoldDB" id="A0A9X0WDX9"/>
<evidence type="ECO:0008006" key="3">
    <source>
        <dbReference type="Google" id="ProtNLM"/>
    </source>
</evidence>
<organism evidence="1 2">
    <name type="scientific">Lamprobacter modestohalophilus</name>
    <dbReference type="NCBI Taxonomy" id="1064514"/>
    <lineage>
        <taxon>Bacteria</taxon>
        <taxon>Pseudomonadati</taxon>
        <taxon>Pseudomonadota</taxon>
        <taxon>Gammaproteobacteria</taxon>
        <taxon>Chromatiales</taxon>
        <taxon>Chromatiaceae</taxon>
        <taxon>Lamprobacter</taxon>
    </lineage>
</organism>
<name>A0A9X0WDX9_9GAMM</name>
<sequence length="83" mass="9562">MRLRWINPEKQRYYNAQLVADLFGDWTLVTYWGGLHSRLGGLSVNAVASYEAGLEEIARISQRRRQRGYNVVDEDEEQACLTG</sequence>
<dbReference type="InterPro" id="IPR036930">
    <property type="entry name" value="WGR_dom_sf"/>
</dbReference>
<comment type="caution">
    <text evidence="1">The sequence shown here is derived from an EMBL/GenBank/DDBJ whole genome shotgun (WGS) entry which is preliminary data.</text>
</comment>
<dbReference type="SUPFAM" id="SSF142921">
    <property type="entry name" value="WGR domain-like"/>
    <property type="match status" value="1"/>
</dbReference>
<dbReference type="Proteomes" id="UP001138768">
    <property type="component" value="Unassembled WGS sequence"/>
</dbReference>
<protein>
    <recommendedName>
        <fullName evidence="3">WGR domain-containing protein</fullName>
    </recommendedName>
</protein>
<dbReference type="EMBL" id="NRRY01000109">
    <property type="protein sequence ID" value="MBK1621743.1"/>
    <property type="molecule type" value="Genomic_DNA"/>
</dbReference>
<dbReference type="RefSeq" id="WP_200251899.1">
    <property type="nucleotide sequence ID" value="NZ_NRRY01000109.1"/>
</dbReference>